<evidence type="ECO:0000256" key="3">
    <source>
        <dbReference type="ARBA" id="ARBA00022630"/>
    </source>
</evidence>
<feature type="compositionally biased region" description="Basic and acidic residues" evidence="9">
    <location>
        <begin position="1"/>
        <end position="10"/>
    </location>
</feature>
<dbReference type="Gene3D" id="4.10.320.60">
    <property type="match status" value="1"/>
</dbReference>
<dbReference type="Gene3D" id="1.20.120.310">
    <property type="entry name" value="ERV/ALR sulfhydryl oxidase domain"/>
    <property type="match status" value="1"/>
</dbReference>
<keyword evidence="3 8" id="KW-0285">Flavoprotein</keyword>
<evidence type="ECO:0000256" key="5">
    <source>
        <dbReference type="ARBA" id="ARBA00023002"/>
    </source>
</evidence>
<evidence type="ECO:0000259" key="10">
    <source>
        <dbReference type="PROSITE" id="PS51324"/>
    </source>
</evidence>
<keyword evidence="12" id="KW-1185">Reference proteome</keyword>
<keyword evidence="7" id="KW-1015">Disulfide bond</keyword>
<keyword evidence="4 8" id="KW-0274">FAD</keyword>
<dbReference type="GO" id="GO:0034599">
    <property type="term" value="P:cellular response to oxidative stress"/>
    <property type="evidence" value="ECO:0007669"/>
    <property type="project" value="EnsemblFungi"/>
</dbReference>
<dbReference type="SUPFAM" id="SSF69000">
    <property type="entry name" value="FAD-dependent thiol oxidase"/>
    <property type="match status" value="1"/>
</dbReference>
<dbReference type="InterPro" id="IPR039799">
    <property type="entry name" value="ALR/ERV"/>
</dbReference>
<proteinExistence type="predicted"/>
<dbReference type="GO" id="GO:0006879">
    <property type="term" value="P:intracellular iron ion homeostasis"/>
    <property type="evidence" value="ECO:0007669"/>
    <property type="project" value="EnsemblFungi"/>
</dbReference>
<dbReference type="EMBL" id="JPKY01000406">
    <property type="protein sequence ID" value="KFH40213.1"/>
    <property type="molecule type" value="Genomic_DNA"/>
</dbReference>
<dbReference type="GO" id="GO:0005758">
    <property type="term" value="C:mitochondrial intermembrane space"/>
    <property type="evidence" value="ECO:0007669"/>
    <property type="project" value="UniProtKB-SubCell"/>
</dbReference>
<dbReference type="OrthoDB" id="17199at2759"/>
<evidence type="ECO:0000256" key="7">
    <source>
        <dbReference type="ARBA" id="ARBA00023157"/>
    </source>
</evidence>
<evidence type="ECO:0000256" key="8">
    <source>
        <dbReference type="RuleBase" id="RU371123"/>
    </source>
</evidence>
<comment type="subcellular location">
    <subcellularLocation>
        <location evidence="2">Mitochondrion intermembrane space</location>
    </subcellularLocation>
</comment>
<evidence type="ECO:0000313" key="12">
    <source>
        <dbReference type="Proteomes" id="UP000029964"/>
    </source>
</evidence>
<dbReference type="AlphaFoldDB" id="A0A086SSY1"/>
<evidence type="ECO:0000256" key="2">
    <source>
        <dbReference type="ARBA" id="ARBA00004569"/>
    </source>
</evidence>
<dbReference type="PANTHER" id="PTHR12645:SF0">
    <property type="entry name" value="FAD-LINKED SULFHYDRYL OXIDASE ALR"/>
    <property type="match status" value="1"/>
</dbReference>
<gene>
    <name evidence="11" type="ORF">ACRE_091300</name>
</gene>
<comment type="caution">
    <text evidence="11">The sequence shown here is derived from an EMBL/GenBank/DDBJ whole genome shotgun (WGS) entry which is preliminary data.</text>
</comment>
<dbReference type="FunFam" id="1.20.120.310:FF:000003">
    <property type="entry name" value="Sulfhydryl oxidase"/>
    <property type="match status" value="1"/>
</dbReference>
<feature type="region of interest" description="Disordered" evidence="9">
    <location>
        <begin position="1"/>
        <end position="25"/>
    </location>
</feature>
<dbReference type="HOGENOM" id="CLU_070631_1_0_1"/>
<dbReference type="GO" id="GO:0016971">
    <property type="term" value="F:flavin-dependent sulfhydryl oxidase activity"/>
    <property type="evidence" value="ECO:0007669"/>
    <property type="project" value="EnsemblFungi"/>
</dbReference>
<keyword evidence="5 8" id="KW-0560">Oxidoreductase</keyword>
<accession>A0A086SSY1</accession>
<name>A0A086SSY1_HAPC1</name>
<evidence type="ECO:0000256" key="4">
    <source>
        <dbReference type="ARBA" id="ARBA00022827"/>
    </source>
</evidence>
<organism evidence="11 12">
    <name type="scientific">Hapsidospora chrysogenum (strain ATCC 11550 / CBS 779.69 / DSM 880 / IAM 14645 / JCM 23072 / IMI 49137)</name>
    <name type="common">Acremonium chrysogenum</name>
    <dbReference type="NCBI Taxonomy" id="857340"/>
    <lineage>
        <taxon>Eukaryota</taxon>
        <taxon>Fungi</taxon>
        <taxon>Dikarya</taxon>
        <taxon>Ascomycota</taxon>
        <taxon>Pezizomycotina</taxon>
        <taxon>Sordariomycetes</taxon>
        <taxon>Hypocreomycetidae</taxon>
        <taxon>Hypocreales</taxon>
        <taxon>Bionectriaceae</taxon>
        <taxon>Hapsidospora</taxon>
    </lineage>
</organism>
<dbReference type="PROSITE" id="PS51324">
    <property type="entry name" value="ERV_ALR"/>
    <property type="match status" value="1"/>
</dbReference>
<evidence type="ECO:0000256" key="6">
    <source>
        <dbReference type="ARBA" id="ARBA00023128"/>
    </source>
</evidence>
<dbReference type="EC" id="1.8.3.2" evidence="8"/>
<evidence type="ECO:0000256" key="9">
    <source>
        <dbReference type="SAM" id="MobiDB-lite"/>
    </source>
</evidence>
<sequence length="198" mass="21364">MALEASDRNTDTAPPAEGVRLPNGMTKLPNGIILDKDGKPCRACNTKSAFSAFAAQATHKQSKTTAATTAAATQGATAATSTKPAVECPPDVAQLGRSSWTLLHSIAAQYPETPSSAQQSDLASFVRLFSRLYPCWVCADDFQAYVARDTPRVASRDDFGQWLCRAHNDVNVKLGKPVFDCARWEERWRTGPPDGSCD</sequence>
<dbReference type="GO" id="GO:0160203">
    <property type="term" value="P:mitochondrial disulfide relay system"/>
    <property type="evidence" value="ECO:0007669"/>
    <property type="project" value="EnsemblFungi"/>
</dbReference>
<dbReference type="Pfam" id="PF04777">
    <property type="entry name" value="Evr1_Alr"/>
    <property type="match status" value="1"/>
</dbReference>
<dbReference type="InterPro" id="IPR036774">
    <property type="entry name" value="ERV/ALR_sulphydryl_oxid_sf"/>
</dbReference>
<dbReference type="Proteomes" id="UP000029964">
    <property type="component" value="Unassembled WGS sequence"/>
</dbReference>
<comment type="cofactor">
    <cofactor evidence="1 8">
        <name>FAD</name>
        <dbReference type="ChEBI" id="CHEBI:57692"/>
    </cofactor>
</comment>
<comment type="catalytic activity">
    <reaction evidence="8">
        <text>2 R'C(R)SH + O2 = R'C(R)S-S(R)CR' + H2O2</text>
        <dbReference type="Rhea" id="RHEA:17357"/>
        <dbReference type="ChEBI" id="CHEBI:15379"/>
        <dbReference type="ChEBI" id="CHEBI:16240"/>
        <dbReference type="ChEBI" id="CHEBI:16520"/>
        <dbReference type="ChEBI" id="CHEBI:17412"/>
        <dbReference type="EC" id="1.8.3.2"/>
    </reaction>
</comment>
<dbReference type="GO" id="GO:0050660">
    <property type="term" value="F:flavin adenine dinucleotide binding"/>
    <property type="evidence" value="ECO:0007669"/>
    <property type="project" value="TreeGrafter"/>
</dbReference>
<reference evidence="12" key="1">
    <citation type="journal article" date="2014" name="Genome Announc.">
        <title>Genome sequence and annotation of Acremonium chrysogenum, producer of the beta-lactam antibiotic cephalosporin C.</title>
        <authorList>
            <person name="Terfehr D."/>
            <person name="Dahlmann T.A."/>
            <person name="Specht T."/>
            <person name="Zadra I."/>
            <person name="Kuernsteiner H."/>
            <person name="Kueck U."/>
        </authorList>
    </citation>
    <scope>NUCLEOTIDE SEQUENCE [LARGE SCALE GENOMIC DNA]</scope>
    <source>
        <strain evidence="12">ATCC 11550 / CBS 779.69 / DSM 880 / IAM 14645 / JCM 23072 / IMI 49137</strain>
    </source>
</reference>
<dbReference type="InterPro" id="IPR017905">
    <property type="entry name" value="ERV/ALR_sulphydryl_oxidase"/>
</dbReference>
<keyword evidence="6" id="KW-0496">Mitochondrion</keyword>
<protein>
    <recommendedName>
        <fullName evidence="8">Sulfhydryl oxidase</fullName>
        <ecNumber evidence="8">1.8.3.2</ecNumber>
    </recommendedName>
</protein>
<evidence type="ECO:0000313" key="11">
    <source>
        <dbReference type="EMBL" id="KFH40213.1"/>
    </source>
</evidence>
<evidence type="ECO:0000256" key="1">
    <source>
        <dbReference type="ARBA" id="ARBA00001974"/>
    </source>
</evidence>
<dbReference type="PANTHER" id="PTHR12645">
    <property type="entry name" value="ALR/ERV"/>
    <property type="match status" value="1"/>
</dbReference>
<dbReference type="STRING" id="857340.A0A086SSY1"/>
<feature type="domain" description="ERV/ALR sulfhydryl oxidase" evidence="10">
    <location>
        <begin position="88"/>
        <end position="188"/>
    </location>
</feature>